<evidence type="ECO:0000256" key="4">
    <source>
        <dbReference type="ARBA" id="ARBA00022989"/>
    </source>
</evidence>
<dbReference type="GO" id="GO:0022857">
    <property type="term" value="F:transmembrane transporter activity"/>
    <property type="evidence" value="ECO:0007669"/>
    <property type="project" value="InterPro"/>
</dbReference>
<dbReference type="Proteomes" id="UP000249619">
    <property type="component" value="Unassembled WGS sequence"/>
</dbReference>
<name>A0A364N5C6_STELY</name>
<dbReference type="PANTHER" id="PTHR42718">
    <property type="entry name" value="MAJOR FACILITATOR SUPERFAMILY MULTIDRUG TRANSPORTER MFSC"/>
    <property type="match status" value="1"/>
</dbReference>
<protein>
    <submittedName>
        <fullName evidence="8">Drug resistance protein</fullName>
    </submittedName>
</protein>
<comment type="subcellular location">
    <subcellularLocation>
        <location evidence="1">Membrane</location>
        <topology evidence="1">Multi-pass membrane protein</topology>
    </subcellularLocation>
</comment>
<evidence type="ECO:0000256" key="1">
    <source>
        <dbReference type="ARBA" id="ARBA00004141"/>
    </source>
</evidence>
<evidence type="ECO:0000313" key="9">
    <source>
        <dbReference type="Proteomes" id="UP000249619"/>
    </source>
</evidence>
<evidence type="ECO:0000256" key="2">
    <source>
        <dbReference type="ARBA" id="ARBA00022448"/>
    </source>
</evidence>
<feature type="transmembrane region" description="Helical" evidence="6">
    <location>
        <begin position="355"/>
        <end position="374"/>
    </location>
</feature>
<dbReference type="EMBL" id="QGDH01000049">
    <property type="protein sequence ID" value="RAR12528.1"/>
    <property type="molecule type" value="Genomic_DNA"/>
</dbReference>
<evidence type="ECO:0000259" key="7">
    <source>
        <dbReference type="PROSITE" id="PS50850"/>
    </source>
</evidence>
<keyword evidence="4 6" id="KW-1133">Transmembrane helix</keyword>
<dbReference type="AlphaFoldDB" id="A0A364N5C6"/>
<gene>
    <name evidence="8" type="ORF">DDE83_004060</name>
</gene>
<evidence type="ECO:0000313" key="8">
    <source>
        <dbReference type="EMBL" id="RAR12528.1"/>
    </source>
</evidence>
<feature type="transmembrane region" description="Helical" evidence="6">
    <location>
        <begin position="381"/>
        <end position="400"/>
    </location>
</feature>
<organism evidence="8 9">
    <name type="scientific">Stemphylium lycopersici</name>
    <name type="common">Tomato gray leaf spot disease fungus</name>
    <name type="synonym">Thyrospora lycopersici</name>
    <dbReference type="NCBI Taxonomy" id="183478"/>
    <lineage>
        <taxon>Eukaryota</taxon>
        <taxon>Fungi</taxon>
        <taxon>Dikarya</taxon>
        <taxon>Ascomycota</taxon>
        <taxon>Pezizomycotina</taxon>
        <taxon>Dothideomycetes</taxon>
        <taxon>Pleosporomycetidae</taxon>
        <taxon>Pleosporales</taxon>
        <taxon>Pleosporineae</taxon>
        <taxon>Pleosporaceae</taxon>
        <taxon>Stemphylium</taxon>
    </lineage>
</organism>
<dbReference type="SUPFAM" id="SSF103473">
    <property type="entry name" value="MFS general substrate transporter"/>
    <property type="match status" value="1"/>
</dbReference>
<dbReference type="InterPro" id="IPR036259">
    <property type="entry name" value="MFS_trans_sf"/>
</dbReference>
<evidence type="ECO:0000256" key="6">
    <source>
        <dbReference type="SAM" id="Phobius"/>
    </source>
</evidence>
<feature type="transmembrane region" description="Helical" evidence="6">
    <location>
        <begin position="406"/>
        <end position="432"/>
    </location>
</feature>
<feature type="transmembrane region" description="Helical" evidence="6">
    <location>
        <begin position="246"/>
        <end position="266"/>
    </location>
</feature>
<dbReference type="PANTHER" id="PTHR42718:SF9">
    <property type="entry name" value="MAJOR FACILITATOR SUPERFAMILY MULTIDRUG TRANSPORTER MFSC"/>
    <property type="match status" value="1"/>
</dbReference>
<feature type="transmembrane region" description="Helical" evidence="6">
    <location>
        <begin position="310"/>
        <end position="335"/>
    </location>
</feature>
<feature type="transmembrane region" description="Helical" evidence="6">
    <location>
        <begin position="144"/>
        <end position="163"/>
    </location>
</feature>
<comment type="caution">
    <text evidence="8">The sequence shown here is derived from an EMBL/GenBank/DDBJ whole genome shotgun (WGS) entry which is preliminary data.</text>
</comment>
<feature type="transmembrane region" description="Helical" evidence="6">
    <location>
        <begin position="205"/>
        <end position="225"/>
    </location>
</feature>
<dbReference type="PROSITE" id="PS50850">
    <property type="entry name" value="MFS"/>
    <property type="match status" value="1"/>
</dbReference>
<feature type="transmembrane region" description="Helical" evidence="6">
    <location>
        <begin position="272"/>
        <end position="289"/>
    </location>
</feature>
<feature type="domain" description="Major facilitator superfamily (MFS) profile" evidence="7">
    <location>
        <begin position="39"/>
        <end position="530"/>
    </location>
</feature>
<dbReference type="InterPro" id="IPR020846">
    <property type="entry name" value="MFS_dom"/>
</dbReference>
<evidence type="ECO:0000256" key="5">
    <source>
        <dbReference type="ARBA" id="ARBA00023136"/>
    </source>
</evidence>
<proteinExistence type="predicted"/>
<dbReference type="Gene3D" id="1.20.1250.20">
    <property type="entry name" value="MFS general substrate transporter like domains"/>
    <property type="match status" value="1"/>
</dbReference>
<keyword evidence="5 6" id="KW-0472">Membrane</keyword>
<keyword evidence="3 6" id="KW-0812">Transmembrane</keyword>
<feature type="transmembrane region" description="Helical" evidence="6">
    <location>
        <begin position="508"/>
        <end position="527"/>
    </location>
</feature>
<evidence type="ECO:0000256" key="3">
    <source>
        <dbReference type="ARBA" id="ARBA00022692"/>
    </source>
</evidence>
<dbReference type="InterPro" id="IPR011701">
    <property type="entry name" value="MFS"/>
</dbReference>
<keyword evidence="9" id="KW-1185">Reference proteome</keyword>
<accession>A0A364N5C6</accession>
<dbReference type="STRING" id="183478.A0A364N5C6"/>
<reference evidence="9" key="1">
    <citation type="submission" date="2018-05" db="EMBL/GenBank/DDBJ databases">
        <title>Draft genome sequence of Stemphylium lycopersici strain CIDEFI 213.</title>
        <authorList>
            <person name="Medina R."/>
            <person name="Franco M.E.E."/>
            <person name="Lucentini C.G."/>
            <person name="Saparrat M.C.N."/>
            <person name="Balatti P.A."/>
        </authorList>
    </citation>
    <scope>NUCLEOTIDE SEQUENCE [LARGE SCALE GENOMIC DNA]</scope>
    <source>
        <strain evidence="9">CIDEFI 213</strain>
    </source>
</reference>
<sequence length="530" mass="56303">MVNETTPLLHDDGVPTVLPSVAAEAKPASDQVRIKEFVLIAIISCSGFLNRLLTQQQREQIFTAQSTILMLPTIGSAYDVPIHRQHLITSLYNIASGSLILLWARVADVYGSGLIFLVGSTLFTITSAGLPLSPNEGTLYMFRAFQGIGTAASLPSSIGILAATFPAGKRRNYALVLYNSISSLGAVLGNITGGVIGGYSSWKWVFWSAAILGAMVTLVAARTIPWQGLAPKTSLRRLEKTSSVDWLGGALVTASLTTLLVTISNGGSWTELQSPLQLVVGLFMGYMFIRRQRKLEGNPMQPPLFKLSLLSIPGLSHALFTYACFVASFNAFLVYASLFYQQYLGLSVLETTLRFIPSGLSCCLIALFVAPALSAVPGFHLLIGAIFASIASALLFTVPIPPSTSYWLYGFPAMCLTMSVEILAPVLSLFVVKCLDQDNQAIGGGLLQTSNNIGKAVGLAIAGSVQRLAETTLASGCEDCEVGTLAAKSEGRVGDEVLLTGLRAAQGANIVFAVLALITVLVSLRALRTL</sequence>
<feature type="transmembrane region" description="Helical" evidence="6">
    <location>
        <begin position="114"/>
        <end position="132"/>
    </location>
</feature>
<keyword evidence="2" id="KW-0813">Transport</keyword>
<dbReference type="GO" id="GO:0016020">
    <property type="term" value="C:membrane"/>
    <property type="evidence" value="ECO:0007669"/>
    <property type="project" value="UniProtKB-SubCell"/>
</dbReference>
<dbReference type="Gene3D" id="1.20.1720.10">
    <property type="entry name" value="Multidrug resistance protein D"/>
    <property type="match status" value="1"/>
</dbReference>
<dbReference type="Pfam" id="PF07690">
    <property type="entry name" value="MFS_1"/>
    <property type="match status" value="1"/>
</dbReference>
<feature type="transmembrane region" description="Helical" evidence="6">
    <location>
        <begin position="175"/>
        <end position="199"/>
    </location>
</feature>